<gene>
    <name evidence="2" type="ORF">PQQ63_33555</name>
</gene>
<keyword evidence="1" id="KW-0812">Transmembrane</keyword>
<organism evidence="2 3">
    <name type="scientific">Paraburkholderia metrosideri</name>
    <dbReference type="NCBI Taxonomy" id="580937"/>
    <lineage>
        <taxon>Bacteria</taxon>
        <taxon>Pseudomonadati</taxon>
        <taxon>Pseudomonadota</taxon>
        <taxon>Betaproteobacteria</taxon>
        <taxon>Burkholderiales</taxon>
        <taxon>Burkholderiaceae</taxon>
        <taxon>Paraburkholderia</taxon>
    </lineage>
</organism>
<comment type="caution">
    <text evidence="2">The sequence shown here is derived from an EMBL/GenBank/DDBJ whole genome shotgun (WGS) entry which is preliminary data.</text>
</comment>
<keyword evidence="3" id="KW-1185">Reference proteome</keyword>
<evidence type="ECO:0000313" key="2">
    <source>
        <dbReference type="EMBL" id="MFM0641628.1"/>
    </source>
</evidence>
<reference evidence="2 3" key="1">
    <citation type="journal article" date="2024" name="Chem. Sci.">
        <title>Discovery of megapolipeptins by genome mining of a Burkholderiales bacteria collection.</title>
        <authorList>
            <person name="Paulo B.S."/>
            <person name="Recchia M.J.J."/>
            <person name="Lee S."/>
            <person name="Fergusson C.H."/>
            <person name="Romanowski S.B."/>
            <person name="Hernandez A."/>
            <person name="Krull N."/>
            <person name="Liu D.Y."/>
            <person name="Cavanagh H."/>
            <person name="Bos A."/>
            <person name="Gray C.A."/>
            <person name="Murphy B.T."/>
            <person name="Linington R.G."/>
            <person name="Eustaquio A.S."/>
        </authorList>
    </citation>
    <scope>NUCLEOTIDE SEQUENCE [LARGE SCALE GENOMIC DNA]</scope>
    <source>
        <strain evidence="2 3">RL17-338-BIC-A</strain>
    </source>
</reference>
<feature type="transmembrane region" description="Helical" evidence="1">
    <location>
        <begin position="21"/>
        <end position="39"/>
    </location>
</feature>
<keyword evidence="1" id="KW-1133">Transmembrane helix</keyword>
<dbReference type="EMBL" id="JAQQCF010000045">
    <property type="protein sequence ID" value="MFM0641628.1"/>
    <property type="molecule type" value="Genomic_DNA"/>
</dbReference>
<sequence length="141" mass="15462">MAHSPITEERGARRWSRCVSVGATILMMMLAYGLAKHWAAATSNILDRRHFSVEVDPGDTYREHPVIAIREGTPLHIEVRSKEAGILMVDEIPGAAAACASGTRQSLDIFPLGITGRFSLHFHRLSGAEVKVATIEIYPEP</sequence>
<dbReference type="Proteomes" id="UP001629432">
    <property type="component" value="Unassembled WGS sequence"/>
</dbReference>
<proteinExistence type="predicted"/>
<accession>A0ABW9E4C1</accession>
<name>A0ABW9E4C1_9BURK</name>
<dbReference type="RefSeq" id="WP_408236329.1">
    <property type="nucleotide sequence ID" value="NZ_JAQQCF010000045.1"/>
</dbReference>
<evidence type="ECO:0000256" key="1">
    <source>
        <dbReference type="SAM" id="Phobius"/>
    </source>
</evidence>
<evidence type="ECO:0000313" key="3">
    <source>
        <dbReference type="Proteomes" id="UP001629432"/>
    </source>
</evidence>
<keyword evidence="1" id="KW-0472">Membrane</keyword>
<protein>
    <submittedName>
        <fullName evidence="2">Uncharacterized protein</fullName>
    </submittedName>
</protein>